<evidence type="ECO:0000313" key="2">
    <source>
        <dbReference type="EMBL" id="KAJ6833437.1"/>
    </source>
</evidence>
<dbReference type="GO" id="GO:0016301">
    <property type="term" value="F:kinase activity"/>
    <property type="evidence" value="ECO:0007669"/>
    <property type="project" value="UniProtKB-KW"/>
</dbReference>
<name>A0AAX6GYP7_IRIPA</name>
<keyword evidence="2" id="KW-0808">Transferase</keyword>
<keyword evidence="3" id="KW-1185">Reference proteome</keyword>
<keyword evidence="2" id="KW-0418">Kinase</keyword>
<dbReference type="AlphaFoldDB" id="A0AAX6GYP7"/>
<reference evidence="2" key="1">
    <citation type="journal article" date="2023" name="GigaByte">
        <title>Genome assembly of the bearded iris, Iris pallida Lam.</title>
        <authorList>
            <person name="Bruccoleri R.E."/>
            <person name="Oakeley E.J."/>
            <person name="Faust A.M.E."/>
            <person name="Altorfer M."/>
            <person name="Dessus-Babus S."/>
            <person name="Burckhardt D."/>
            <person name="Oertli M."/>
            <person name="Naumann U."/>
            <person name="Petersen F."/>
            <person name="Wong J."/>
        </authorList>
    </citation>
    <scope>NUCLEOTIDE SEQUENCE</scope>
    <source>
        <strain evidence="2">GSM-AAB239-AS_SAM_17_03QT</strain>
    </source>
</reference>
<reference evidence="2" key="2">
    <citation type="submission" date="2023-04" db="EMBL/GenBank/DDBJ databases">
        <authorList>
            <person name="Bruccoleri R.E."/>
            <person name="Oakeley E.J."/>
            <person name="Faust A.-M."/>
            <person name="Dessus-Babus S."/>
            <person name="Altorfer M."/>
            <person name="Burckhardt D."/>
            <person name="Oertli M."/>
            <person name="Naumann U."/>
            <person name="Petersen F."/>
            <person name="Wong J."/>
        </authorList>
    </citation>
    <scope>NUCLEOTIDE SEQUENCE</scope>
    <source>
        <strain evidence="2">GSM-AAB239-AS_SAM_17_03QT</strain>
        <tissue evidence="2">Leaf</tissue>
    </source>
</reference>
<keyword evidence="2" id="KW-0675">Receptor</keyword>
<dbReference type="EMBL" id="JANAVB010015000">
    <property type="protein sequence ID" value="KAJ6833437.1"/>
    <property type="molecule type" value="Genomic_DNA"/>
</dbReference>
<proteinExistence type="predicted"/>
<evidence type="ECO:0000256" key="1">
    <source>
        <dbReference type="SAM" id="MobiDB-lite"/>
    </source>
</evidence>
<evidence type="ECO:0000313" key="3">
    <source>
        <dbReference type="Proteomes" id="UP001140949"/>
    </source>
</evidence>
<gene>
    <name evidence="2" type="ORF">M6B38_339935</name>
</gene>
<accession>A0AAX6GYP7</accession>
<comment type="caution">
    <text evidence="2">The sequence shown here is derived from an EMBL/GenBank/DDBJ whole genome shotgun (WGS) entry which is preliminary data.</text>
</comment>
<dbReference type="Proteomes" id="UP001140949">
    <property type="component" value="Unassembled WGS sequence"/>
</dbReference>
<protein>
    <submittedName>
        <fullName evidence="2">Proline-rich receptor-like protein kinase PERK8</fullName>
    </submittedName>
</protein>
<feature type="region of interest" description="Disordered" evidence="1">
    <location>
        <begin position="1"/>
        <end position="26"/>
    </location>
</feature>
<sequence length="69" mass="7710">MERTVVSGDGQDGSARATVRSNGGCRKSRRLEKEGSVCAVLSTRHGWSADVYNMWTRKLNVIVKRMIIK</sequence>
<organism evidence="2 3">
    <name type="scientific">Iris pallida</name>
    <name type="common">Sweet iris</name>
    <dbReference type="NCBI Taxonomy" id="29817"/>
    <lineage>
        <taxon>Eukaryota</taxon>
        <taxon>Viridiplantae</taxon>
        <taxon>Streptophyta</taxon>
        <taxon>Embryophyta</taxon>
        <taxon>Tracheophyta</taxon>
        <taxon>Spermatophyta</taxon>
        <taxon>Magnoliopsida</taxon>
        <taxon>Liliopsida</taxon>
        <taxon>Asparagales</taxon>
        <taxon>Iridaceae</taxon>
        <taxon>Iridoideae</taxon>
        <taxon>Irideae</taxon>
        <taxon>Iris</taxon>
    </lineage>
</organism>